<sequence length="633" mass="72762">MGNNNSTIPINQEADVSFTSEETDKESGTILWLQNQLLDLNQTNFFSIVDLIVQSFDLKSELNIHQFIYNIILFYRMRPEKSDLYTNLVVEICEKLEGDSANFKRLFLRYMLQTFNMTDPNISNPPYLSLLFRCYKKGIYTISEILDQIEYDFTNYIEFFGYLGVLLCWFYPELKVEKPEIFKSLLKMYANKNDHWLFPQCIKESINIMSEITKTINDQSDEEAKNECSLELSKIRETGFLTNSIFEIIKNDDINSFEKIAASPSFNPDIEMKETVFIPYPILHYNPTLIQVAAYFGSIKIFKFLLLNKANIEYIDRTNMSLIHFAIAGGNTEIIRILDQNDVSFVGTPQIAAQYHRHDILEWLIDTKFHDISLLDPKFGSIAHNAAISNNLYVFNYLQTQGNDTEDQVQNNENKWIDAPNSKGLTPLHYAVSNGCFDTVYYLISTNKADVNKTDSDLDTPLHIASYSGYSAVLRFLLITGPKSVLLKNKKGLNPIQIATMNGHDHILQTLLKRKDIDINMTNDDGKTLLHLAVERGHSECLKVILSHQGVFISAHDNEGRTPLHDAAFKDHYECVKILLERKGIDINSCDTKFRTPLHDALRYSSTKTIKLLLKQPQIDYNAYDHEGVLFLN</sequence>
<evidence type="ECO:0000256" key="2">
    <source>
        <dbReference type="ARBA" id="ARBA00023043"/>
    </source>
</evidence>
<evidence type="ECO:0008006" key="6">
    <source>
        <dbReference type="Google" id="ProtNLM"/>
    </source>
</evidence>
<evidence type="ECO:0000256" key="1">
    <source>
        <dbReference type="ARBA" id="ARBA00022737"/>
    </source>
</evidence>
<keyword evidence="5" id="KW-1185">Reference proteome</keyword>
<feature type="repeat" description="ANK" evidence="3">
    <location>
        <begin position="457"/>
        <end position="481"/>
    </location>
</feature>
<feature type="repeat" description="ANK" evidence="3">
    <location>
        <begin position="525"/>
        <end position="558"/>
    </location>
</feature>
<accession>A0ABR2KFZ6</accession>
<dbReference type="Proteomes" id="UP001470230">
    <property type="component" value="Unassembled WGS sequence"/>
</dbReference>
<dbReference type="PANTHER" id="PTHR24198">
    <property type="entry name" value="ANKYRIN REPEAT AND PROTEIN KINASE DOMAIN-CONTAINING PROTEIN"/>
    <property type="match status" value="1"/>
</dbReference>
<proteinExistence type="predicted"/>
<dbReference type="Gene3D" id="1.25.40.20">
    <property type="entry name" value="Ankyrin repeat-containing domain"/>
    <property type="match status" value="1"/>
</dbReference>
<dbReference type="SMART" id="SM00248">
    <property type="entry name" value="ANK"/>
    <property type="match status" value="9"/>
</dbReference>
<feature type="repeat" description="ANK" evidence="3">
    <location>
        <begin position="423"/>
        <end position="456"/>
    </location>
</feature>
<evidence type="ECO:0000313" key="5">
    <source>
        <dbReference type="Proteomes" id="UP001470230"/>
    </source>
</evidence>
<dbReference type="PROSITE" id="PS50297">
    <property type="entry name" value="ANK_REP_REGION"/>
    <property type="match status" value="4"/>
</dbReference>
<organism evidence="4 5">
    <name type="scientific">Tritrichomonas musculus</name>
    <dbReference type="NCBI Taxonomy" id="1915356"/>
    <lineage>
        <taxon>Eukaryota</taxon>
        <taxon>Metamonada</taxon>
        <taxon>Parabasalia</taxon>
        <taxon>Tritrichomonadida</taxon>
        <taxon>Tritrichomonadidae</taxon>
        <taxon>Tritrichomonas</taxon>
    </lineage>
</organism>
<dbReference type="PROSITE" id="PS50088">
    <property type="entry name" value="ANK_REPEAT"/>
    <property type="match status" value="4"/>
</dbReference>
<reference evidence="4 5" key="1">
    <citation type="submission" date="2024-04" db="EMBL/GenBank/DDBJ databases">
        <title>Tritrichomonas musculus Genome.</title>
        <authorList>
            <person name="Alves-Ferreira E."/>
            <person name="Grigg M."/>
            <person name="Lorenzi H."/>
            <person name="Galac M."/>
        </authorList>
    </citation>
    <scope>NUCLEOTIDE SEQUENCE [LARGE SCALE GENOMIC DNA]</scope>
    <source>
        <strain evidence="4 5">EAF2021</strain>
    </source>
</reference>
<name>A0ABR2KFZ6_9EUKA</name>
<dbReference type="PANTHER" id="PTHR24198:SF165">
    <property type="entry name" value="ANKYRIN REPEAT-CONTAINING PROTEIN-RELATED"/>
    <property type="match status" value="1"/>
</dbReference>
<dbReference type="InterPro" id="IPR002110">
    <property type="entry name" value="Ankyrin_rpt"/>
</dbReference>
<protein>
    <recommendedName>
        <fullName evidence="6">DUF3447 domain-containing protein</fullName>
    </recommendedName>
</protein>
<keyword evidence="1" id="KW-0677">Repeat</keyword>
<dbReference type="SUPFAM" id="SSF48403">
    <property type="entry name" value="Ankyrin repeat"/>
    <property type="match status" value="1"/>
</dbReference>
<comment type="caution">
    <text evidence="4">The sequence shown here is derived from an EMBL/GenBank/DDBJ whole genome shotgun (WGS) entry which is preliminary data.</text>
</comment>
<feature type="repeat" description="ANK" evidence="3">
    <location>
        <begin position="559"/>
        <end position="592"/>
    </location>
</feature>
<dbReference type="InterPro" id="IPR036770">
    <property type="entry name" value="Ankyrin_rpt-contain_sf"/>
</dbReference>
<dbReference type="EMBL" id="JAPFFF010000005">
    <property type="protein sequence ID" value="KAK8890051.1"/>
    <property type="molecule type" value="Genomic_DNA"/>
</dbReference>
<evidence type="ECO:0000313" key="4">
    <source>
        <dbReference type="EMBL" id="KAK8890051.1"/>
    </source>
</evidence>
<keyword evidence="2 3" id="KW-0040">ANK repeat</keyword>
<dbReference type="Pfam" id="PF12796">
    <property type="entry name" value="Ank_2"/>
    <property type="match status" value="3"/>
</dbReference>
<gene>
    <name evidence="4" type="ORF">M9Y10_034810</name>
</gene>
<evidence type="ECO:0000256" key="3">
    <source>
        <dbReference type="PROSITE-ProRule" id="PRU00023"/>
    </source>
</evidence>